<evidence type="ECO:0000256" key="5">
    <source>
        <dbReference type="ARBA" id="ARBA00022989"/>
    </source>
</evidence>
<protein>
    <recommendedName>
        <fullName evidence="11">Fluoride-specific ion channel FluC</fullName>
    </recommendedName>
</protein>
<comment type="activity regulation">
    <text evidence="11">Na(+) is not transported, but it plays an essential structural role and its presence is essential for fluoride channel function.</text>
</comment>
<evidence type="ECO:0000256" key="6">
    <source>
        <dbReference type="ARBA" id="ARBA00023065"/>
    </source>
</evidence>
<evidence type="ECO:0000256" key="4">
    <source>
        <dbReference type="ARBA" id="ARBA00022692"/>
    </source>
</evidence>
<sequence>MEFLLVAVGGAIGATLRYLVTSWIQQRVDFFPWGTLAVNLVGSLLIGMILEMTLRGYLSGQARLFMAVGILGGFTTFSSLSWETLMLLEEGDMIPALLNALGSIIAGVLLAWLGSVLVRWML</sequence>
<keyword evidence="3" id="KW-0997">Cell inner membrane</keyword>
<feature type="binding site" evidence="11">
    <location>
        <position position="75"/>
    </location>
    <ligand>
        <name>Na(+)</name>
        <dbReference type="ChEBI" id="CHEBI:29101"/>
        <note>structural</note>
    </ligand>
</feature>
<feature type="transmembrane region" description="Helical" evidence="11">
    <location>
        <begin position="62"/>
        <end position="82"/>
    </location>
</feature>
<keyword evidence="2 11" id="KW-1003">Cell membrane</keyword>
<gene>
    <name evidence="11 12" type="primary">crcB</name>
    <name evidence="11" type="synonym">fluC</name>
    <name evidence="12" type="ORF">ENP47_08835</name>
</gene>
<dbReference type="GO" id="GO:0046872">
    <property type="term" value="F:metal ion binding"/>
    <property type="evidence" value="ECO:0007669"/>
    <property type="project" value="UniProtKB-KW"/>
</dbReference>
<dbReference type="InterPro" id="IPR003691">
    <property type="entry name" value="FluC"/>
</dbReference>
<evidence type="ECO:0000256" key="7">
    <source>
        <dbReference type="ARBA" id="ARBA00023136"/>
    </source>
</evidence>
<evidence type="ECO:0000256" key="11">
    <source>
        <dbReference type="HAMAP-Rule" id="MF_00454"/>
    </source>
</evidence>
<evidence type="ECO:0000256" key="10">
    <source>
        <dbReference type="ARBA" id="ARBA00035585"/>
    </source>
</evidence>
<keyword evidence="11" id="KW-0813">Transport</keyword>
<dbReference type="HAMAP" id="MF_00454">
    <property type="entry name" value="FluC"/>
    <property type="match status" value="1"/>
</dbReference>
<organism evidence="12">
    <name type="scientific">Thermomicrobium roseum</name>
    <dbReference type="NCBI Taxonomy" id="500"/>
    <lineage>
        <taxon>Bacteria</taxon>
        <taxon>Pseudomonadati</taxon>
        <taxon>Thermomicrobiota</taxon>
        <taxon>Thermomicrobia</taxon>
        <taxon>Thermomicrobiales</taxon>
        <taxon>Thermomicrobiaceae</taxon>
        <taxon>Thermomicrobium</taxon>
    </lineage>
</organism>
<evidence type="ECO:0000256" key="9">
    <source>
        <dbReference type="ARBA" id="ARBA00035120"/>
    </source>
</evidence>
<keyword evidence="5 11" id="KW-1133">Transmembrane helix</keyword>
<comment type="catalytic activity">
    <reaction evidence="10">
        <text>fluoride(in) = fluoride(out)</text>
        <dbReference type="Rhea" id="RHEA:76159"/>
        <dbReference type="ChEBI" id="CHEBI:17051"/>
    </reaction>
    <physiologicalReaction direction="left-to-right" evidence="10">
        <dbReference type="Rhea" id="RHEA:76160"/>
    </physiologicalReaction>
</comment>
<dbReference type="EMBL" id="DSJL01000011">
    <property type="protein sequence ID" value="HEF65687.1"/>
    <property type="molecule type" value="Genomic_DNA"/>
</dbReference>
<comment type="function">
    <text evidence="11">Fluoride-specific ion channel. Important for reducing fluoride concentration in the cell, thus reducing its toxicity.</text>
</comment>
<dbReference type="Pfam" id="PF02537">
    <property type="entry name" value="CRCB"/>
    <property type="match status" value="1"/>
</dbReference>
<accession>A0A7C1G1U0</accession>
<dbReference type="PANTHER" id="PTHR28259:SF1">
    <property type="entry name" value="FLUORIDE EXPORT PROTEIN 1-RELATED"/>
    <property type="match status" value="1"/>
</dbReference>
<comment type="subcellular location">
    <subcellularLocation>
        <location evidence="1 11">Cell membrane</location>
        <topology evidence="1 11">Multi-pass membrane protein</topology>
    </subcellularLocation>
</comment>
<dbReference type="GO" id="GO:0005886">
    <property type="term" value="C:plasma membrane"/>
    <property type="evidence" value="ECO:0007669"/>
    <property type="project" value="UniProtKB-SubCell"/>
</dbReference>
<evidence type="ECO:0000256" key="3">
    <source>
        <dbReference type="ARBA" id="ARBA00022519"/>
    </source>
</evidence>
<keyword evidence="8 11" id="KW-0407">Ion channel</keyword>
<dbReference type="PANTHER" id="PTHR28259">
    <property type="entry name" value="FLUORIDE EXPORT PROTEIN 1-RELATED"/>
    <property type="match status" value="1"/>
</dbReference>
<reference evidence="12" key="1">
    <citation type="journal article" date="2020" name="mSystems">
        <title>Genome- and Community-Level Interaction Insights into Carbon Utilization and Element Cycling Functions of Hydrothermarchaeota in Hydrothermal Sediment.</title>
        <authorList>
            <person name="Zhou Z."/>
            <person name="Liu Y."/>
            <person name="Xu W."/>
            <person name="Pan J."/>
            <person name="Luo Z.H."/>
            <person name="Li M."/>
        </authorList>
    </citation>
    <scope>NUCLEOTIDE SEQUENCE [LARGE SCALE GENOMIC DNA]</scope>
    <source>
        <strain evidence="12">SpSt-222</strain>
    </source>
</reference>
<feature type="transmembrane region" description="Helical" evidence="11">
    <location>
        <begin position="94"/>
        <end position="118"/>
    </location>
</feature>
<feature type="transmembrane region" description="Helical" evidence="11">
    <location>
        <begin position="32"/>
        <end position="50"/>
    </location>
</feature>
<dbReference type="NCBIfam" id="TIGR00494">
    <property type="entry name" value="crcB"/>
    <property type="match status" value="1"/>
</dbReference>
<evidence type="ECO:0000256" key="2">
    <source>
        <dbReference type="ARBA" id="ARBA00022475"/>
    </source>
</evidence>
<proteinExistence type="inferred from homology"/>
<comment type="caution">
    <text evidence="12">The sequence shown here is derived from an EMBL/GenBank/DDBJ whole genome shotgun (WGS) entry which is preliminary data.</text>
</comment>
<evidence type="ECO:0000313" key="12">
    <source>
        <dbReference type="EMBL" id="HEF65687.1"/>
    </source>
</evidence>
<dbReference type="GO" id="GO:0140114">
    <property type="term" value="P:cellular detoxification of fluoride"/>
    <property type="evidence" value="ECO:0007669"/>
    <property type="project" value="UniProtKB-UniRule"/>
</dbReference>
<keyword evidence="11" id="KW-0479">Metal-binding</keyword>
<feature type="binding site" evidence="11">
    <location>
        <position position="72"/>
    </location>
    <ligand>
        <name>Na(+)</name>
        <dbReference type="ChEBI" id="CHEBI:29101"/>
        <note>structural</note>
    </ligand>
</feature>
<comment type="similarity">
    <text evidence="9 11">Belongs to the fluoride channel Fluc/FEX (TC 1.A.43) family.</text>
</comment>
<keyword evidence="6 11" id="KW-0406">Ion transport</keyword>
<evidence type="ECO:0000256" key="8">
    <source>
        <dbReference type="ARBA" id="ARBA00023303"/>
    </source>
</evidence>
<keyword evidence="7 11" id="KW-0472">Membrane</keyword>
<dbReference type="GO" id="GO:0062054">
    <property type="term" value="F:fluoride channel activity"/>
    <property type="evidence" value="ECO:0007669"/>
    <property type="project" value="UniProtKB-UniRule"/>
</dbReference>
<keyword evidence="11" id="KW-0915">Sodium</keyword>
<evidence type="ECO:0000256" key="1">
    <source>
        <dbReference type="ARBA" id="ARBA00004651"/>
    </source>
</evidence>
<dbReference type="AlphaFoldDB" id="A0A7C1G1U0"/>
<keyword evidence="4 11" id="KW-0812">Transmembrane</keyword>
<name>A0A7C1G1U0_THERO</name>